<dbReference type="AlphaFoldDB" id="F0YQI7"/>
<evidence type="ECO:0000313" key="1">
    <source>
        <dbReference type="EMBL" id="EGB02622.1"/>
    </source>
</evidence>
<proteinExistence type="predicted"/>
<feature type="non-terminal residue" evidence="1">
    <location>
        <position position="1"/>
    </location>
</feature>
<dbReference type="InParanoid" id="F0YQI7"/>
<evidence type="ECO:0000313" key="2">
    <source>
        <dbReference type="Proteomes" id="UP000002729"/>
    </source>
</evidence>
<gene>
    <name evidence="1" type="ORF">AURANDRAFT_68711</name>
</gene>
<keyword evidence="2" id="KW-1185">Reference proteome</keyword>
<sequence>DTIGRSDEELINDYKKIVESLEDSRTKRHYVLPKGYVAPLDFTAPLDRQHQPVLERAFVAATELLTQAGLHEADEPVELAVPALRDDDDLSADHRCRMLHAVGLSSSARVIDDVATSLDIDDTCRTLKFEVPESGGSDARITLSLWQVDDGSGEPYVYCEMPASVYSKEDDAISFACVDDYYCQEAGEAFLTSDCYDACDDPGIGGVDNRTVVTTVDEYCAECPPGSACDNHGTSLHTVKPYAPTGYYGLDLGGADSDVACVEHREHRPHYCYDFSWCIRQSSASAYAAHDMPHDYQVNLRP</sequence>
<dbReference type="KEGG" id="aaf:AURANDRAFT_68711"/>
<name>F0YQI7_AURAN</name>
<protein>
    <submittedName>
        <fullName evidence="1">Uncharacterized protein</fullName>
    </submittedName>
</protein>
<reference evidence="1 2" key="1">
    <citation type="journal article" date="2011" name="Proc. Natl. Acad. Sci. U.S.A.">
        <title>Niche of harmful alga Aureococcus anophagefferens revealed through ecogenomics.</title>
        <authorList>
            <person name="Gobler C.J."/>
            <person name="Berry D.L."/>
            <person name="Dyhrman S.T."/>
            <person name="Wilhelm S.W."/>
            <person name="Salamov A."/>
            <person name="Lobanov A.V."/>
            <person name="Zhang Y."/>
            <person name="Collier J.L."/>
            <person name="Wurch L.L."/>
            <person name="Kustka A.B."/>
            <person name="Dill B.D."/>
            <person name="Shah M."/>
            <person name="VerBerkmoes N.C."/>
            <person name="Kuo A."/>
            <person name="Terry A."/>
            <person name="Pangilinan J."/>
            <person name="Lindquist E.A."/>
            <person name="Lucas S."/>
            <person name="Paulsen I.T."/>
            <person name="Hattenrath-Lehmann T.K."/>
            <person name="Talmage S.C."/>
            <person name="Walker E.A."/>
            <person name="Koch F."/>
            <person name="Burson A.M."/>
            <person name="Marcoval M.A."/>
            <person name="Tang Y.Z."/>
            <person name="Lecleir G.R."/>
            <person name="Coyne K.J."/>
            <person name="Berg G.M."/>
            <person name="Bertrand E.M."/>
            <person name="Saito M.A."/>
            <person name="Gladyshev V.N."/>
            <person name="Grigoriev I.V."/>
        </authorList>
    </citation>
    <scope>NUCLEOTIDE SEQUENCE [LARGE SCALE GENOMIC DNA]</scope>
    <source>
        <strain evidence="2">CCMP 1984</strain>
    </source>
</reference>
<dbReference type="RefSeq" id="XP_009042679.1">
    <property type="nucleotide sequence ID" value="XM_009044431.1"/>
</dbReference>
<dbReference type="EMBL" id="GL833401">
    <property type="protein sequence ID" value="EGB02622.1"/>
    <property type="molecule type" value="Genomic_DNA"/>
</dbReference>
<accession>F0YQI7</accession>
<dbReference type="GeneID" id="20226972"/>
<organism evidence="2">
    <name type="scientific">Aureococcus anophagefferens</name>
    <name type="common">Harmful bloom alga</name>
    <dbReference type="NCBI Taxonomy" id="44056"/>
    <lineage>
        <taxon>Eukaryota</taxon>
        <taxon>Sar</taxon>
        <taxon>Stramenopiles</taxon>
        <taxon>Ochrophyta</taxon>
        <taxon>Pelagophyceae</taxon>
        <taxon>Pelagomonadales</taxon>
        <taxon>Pelagomonadaceae</taxon>
        <taxon>Aureococcus</taxon>
    </lineage>
</organism>
<dbReference type="Proteomes" id="UP000002729">
    <property type="component" value="Unassembled WGS sequence"/>
</dbReference>